<comment type="caution">
    <text evidence="3">The sequence shown here is derived from an EMBL/GenBank/DDBJ whole genome shotgun (WGS) entry which is preliminary data.</text>
</comment>
<feature type="coiled-coil region" evidence="1">
    <location>
        <begin position="18"/>
        <end position="45"/>
    </location>
</feature>
<proteinExistence type="predicted"/>
<protein>
    <submittedName>
        <fullName evidence="3">Uncharacterized protein</fullName>
    </submittedName>
</protein>
<evidence type="ECO:0000313" key="4">
    <source>
        <dbReference type="Proteomes" id="UP001454036"/>
    </source>
</evidence>
<reference evidence="3 4" key="1">
    <citation type="submission" date="2024-01" db="EMBL/GenBank/DDBJ databases">
        <title>The complete chloroplast genome sequence of Lithospermum erythrorhizon: insights into the phylogenetic relationship among Boraginaceae species and the maternal lineages of purple gromwells.</title>
        <authorList>
            <person name="Okada T."/>
            <person name="Watanabe K."/>
        </authorList>
    </citation>
    <scope>NUCLEOTIDE SEQUENCE [LARGE SCALE GENOMIC DNA]</scope>
</reference>
<keyword evidence="1" id="KW-0175">Coiled coil</keyword>
<dbReference type="AlphaFoldDB" id="A0AAV3QIC0"/>
<keyword evidence="2" id="KW-0472">Membrane</keyword>
<dbReference type="Proteomes" id="UP001454036">
    <property type="component" value="Unassembled WGS sequence"/>
</dbReference>
<keyword evidence="2" id="KW-0812">Transmembrane</keyword>
<evidence type="ECO:0000313" key="3">
    <source>
        <dbReference type="EMBL" id="GAA0163006.1"/>
    </source>
</evidence>
<name>A0AAV3QIC0_LITER</name>
<keyword evidence="2" id="KW-1133">Transmembrane helix</keyword>
<dbReference type="EMBL" id="BAABME010004628">
    <property type="protein sequence ID" value="GAA0163006.1"/>
    <property type="molecule type" value="Genomic_DNA"/>
</dbReference>
<keyword evidence="4" id="KW-1185">Reference proteome</keyword>
<sequence>MNASYALACRADLLDDVCQEACEKEKALQLQIKELKAENDRLKVASILAIKEKKEAAHALLEIKKHNALQAWFTRLEGEHFDISQKLERLQLVYNHTTKKIFPVYNCFHFMFMASCFATYALPPVSTILAVKVKMVGTLMRRHQLYD</sequence>
<evidence type="ECO:0000256" key="1">
    <source>
        <dbReference type="SAM" id="Coils"/>
    </source>
</evidence>
<organism evidence="3 4">
    <name type="scientific">Lithospermum erythrorhizon</name>
    <name type="common">Purple gromwell</name>
    <name type="synonym">Lithospermum officinale var. erythrorhizon</name>
    <dbReference type="NCBI Taxonomy" id="34254"/>
    <lineage>
        <taxon>Eukaryota</taxon>
        <taxon>Viridiplantae</taxon>
        <taxon>Streptophyta</taxon>
        <taxon>Embryophyta</taxon>
        <taxon>Tracheophyta</taxon>
        <taxon>Spermatophyta</taxon>
        <taxon>Magnoliopsida</taxon>
        <taxon>eudicotyledons</taxon>
        <taxon>Gunneridae</taxon>
        <taxon>Pentapetalae</taxon>
        <taxon>asterids</taxon>
        <taxon>lamiids</taxon>
        <taxon>Boraginales</taxon>
        <taxon>Boraginaceae</taxon>
        <taxon>Boraginoideae</taxon>
        <taxon>Lithospermeae</taxon>
        <taxon>Lithospermum</taxon>
    </lineage>
</organism>
<evidence type="ECO:0000256" key="2">
    <source>
        <dbReference type="SAM" id="Phobius"/>
    </source>
</evidence>
<accession>A0AAV3QIC0</accession>
<gene>
    <name evidence="3" type="ORF">LIER_18983</name>
</gene>
<feature type="transmembrane region" description="Helical" evidence="2">
    <location>
        <begin position="108"/>
        <end position="131"/>
    </location>
</feature>